<name>A0A417YGL1_9BACI</name>
<dbReference type="OrthoDB" id="9955398at2"/>
<evidence type="ECO:0000313" key="1">
    <source>
        <dbReference type="EMBL" id="RHW31925.1"/>
    </source>
</evidence>
<organism evidence="1 2">
    <name type="scientific">Oceanobacillus profundus</name>
    <dbReference type="NCBI Taxonomy" id="372463"/>
    <lineage>
        <taxon>Bacteria</taxon>
        <taxon>Bacillati</taxon>
        <taxon>Bacillota</taxon>
        <taxon>Bacilli</taxon>
        <taxon>Bacillales</taxon>
        <taxon>Bacillaceae</taxon>
        <taxon>Oceanobacillus</taxon>
    </lineage>
</organism>
<dbReference type="Proteomes" id="UP000285456">
    <property type="component" value="Unassembled WGS sequence"/>
</dbReference>
<reference evidence="1 2" key="1">
    <citation type="journal article" date="2007" name="Int. J. Syst. Evol. Microbiol.">
        <title>Oceanobacillus profundus sp. nov., isolated from a deep-sea sediment core.</title>
        <authorList>
            <person name="Kim Y.G."/>
            <person name="Choi D.H."/>
            <person name="Hyun S."/>
            <person name="Cho B.C."/>
        </authorList>
    </citation>
    <scope>NUCLEOTIDE SEQUENCE [LARGE SCALE GENOMIC DNA]</scope>
    <source>
        <strain evidence="1 2">DSM 18246</strain>
    </source>
</reference>
<accession>A0A417YGL1</accession>
<dbReference type="AlphaFoldDB" id="A0A417YGL1"/>
<evidence type="ECO:0000313" key="2">
    <source>
        <dbReference type="Proteomes" id="UP000285456"/>
    </source>
</evidence>
<dbReference type="EMBL" id="QWEH01000007">
    <property type="protein sequence ID" value="RHW31925.1"/>
    <property type="molecule type" value="Genomic_DNA"/>
</dbReference>
<comment type="caution">
    <text evidence="1">The sequence shown here is derived from an EMBL/GenBank/DDBJ whole genome shotgun (WGS) entry which is preliminary data.</text>
</comment>
<keyword evidence="2" id="KW-1185">Reference proteome</keyword>
<dbReference type="RefSeq" id="WP_118889483.1">
    <property type="nucleotide sequence ID" value="NZ_PHUT01000007.1"/>
</dbReference>
<sequence length="109" mass="13035">MKQEFNLSAFGKKICNTTSLDSERVHIYDRLLTMDDIISRNSMITEDFLSNFSEEDLEWYFDFITYWPSMEMTLEPEDYDHEILQQEKIITCINELSRMKGIQRSVAFI</sequence>
<proteinExistence type="predicted"/>
<protein>
    <submittedName>
        <fullName evidence="1">Uncharacterized protein</fullName>
    </submittedName>
</protein>
<gene>
    <name evidence="1" type="ORF">D1B32_11850</name>
</gene>